<dbReference type="AlphaFoldDB" id="A0A0E2BSZ6"/>
<dbReference type="EMBL" id="AHON02000028">
    <property type="protein sequence ID" value="EKO34617.1"/>
    <property type="molecule type" value="Genomic_DNA"/>
</dbReference>
<name>A0A0E2BSZ6_9LEPT</name>
<dbReference type="Proteomes" id="UP000006329">
    <property type="component" value="Unassembled WGS sequence"/>
</dbReference>
<gene>
    <name evidence="1" type="ORF">LEP1GSC179_4076</name>
</gene>
<organism evidence="1 2">
    <name type="scientific">Leptospira santarosai str. MOR084</name>
    <dbReference type="NCBI Taxonomy" id="1049984"/>
    <lineage>
        <taxon>Bacteria</taxon>
        <taxon>Pseudomonadati</taxon>
        <taxon>Spirochaetota</taxon>
        <taxon>Spirochaetia</taxon>
        <taxon>Leptospirales</taxon>
        <taxon>Leptospiraceae</taxon>
        <taxon>Leptospira</taxon>
    </lineage>
</organism>
<accession>A0A0E2BSZ6</accession>
<reference evidence="1" key="1">
    <citation type="submission" date="2012-10" db="EMBL/GenBank/DDBJ databases">
        <authorList>
            <person name="Harkins D.M."/>
            <person name="Durkin A.S."/>
            <person name="Brinkac L.M."/>
            <person name="Haft D.H."/>
            <person name="Selengut J.D."/>
            <person name="Sanka R."/>
            <person name="DePew J."/>
            <person name="Purushe J."/>
            <person name="Matthias M.A."/>
            <person name="Vinetz J.M."/>
            <person name="Sutton G.G."/>
            <person name="Nierman W.C."/>
            <person name="Fouts D.E."/>
        </authorList>
    </citation>
    <scope>NUCLEOTIDE SEQUENCE [LARGE SCALE GENOMIC DNA]</scope>
    <source>
        <strain evidence="1">MOR084</strain>
    </source>
</reference>
<evidence type="ECO:0000313" key="1">
    <source>
        <dbReference type="EMBL" id="EKO34617.1"/>
    </source>
</evidence>
<evidence type="ECO:0000313" key="2">
    <source>
        <dbReference type="Proteomes" id="UP000006329"/>
    </source>
</evidence>
<feature type="non-terminal residue" evidence="1">
    <location>
        <position position="47"/>
    </location>
</feature>
<protein>
    <submittedName>
        <fullName evidence="1">Uncharacterized protein</fullName>
    </submittedName>
</protein>
<keyword evidence="2" id="KW-1185">Reference proteome</keyword>
<sequence>MNYNQTKRLILCVFFCFFYKLDAEDYSKLNEALQNPTQVRVLYLNAK</sequence>
<proteinExistence type="predicted"/>
<comment type="caution">
    <text evidence="1">The sequence shown here is derived from an EMBL/GenBank/DDBJ whole genome shotgun (WGS) entry which is preliminary data.</text>
</comment>